<dbReference type="SUPFAM" id="SSF49723">
    <property type="entry name" value="Lipase/lipooxygenase domain (PLAT/LH2 domain)"/>
    <property type="match status" value="1"/>
</dbReference>
<organism evidence="3 4">
    <name type="scientific">Clavelina lepadiformis</name>
    <name type="common">Light-bulb sea squirt</name>
    <name type="synonym">Ascidia lepadiformis</name>
    <dbReference type="NCBI Taxonomy" id="159417"/>
    <lineage>
        <taxon>Eukaryota</taxon>
        <taxon>Metazoa</taxon>
        <taxon>Chordata</taxon>
        <taxon>Tunicata</taxon>
        <taxon>Ascidiacea</taxon>
        <taxon>Aplousobranchia</taxon>
        <taxon>Clavelinidae</taxon>
        <taxon>Clavelina</taxon>
    </lineage>
</organism>
<sequence>MQRPHFTHAYRKAGTVSLVSINLIGKREQQSTGYLMLGDCHKFQPGQVEQFNILADDVGLPTIIDIKLSNQSKVDEWFCDQITVTLIANGLQANFPVHDWVLDGTEITRGDDRNMHDSYIHKHCTACSGQLWSISNLQVCP</sequence>
<dbReference type="PANTHER" id="PTHR45901:SF3">
    <property type="entry name" value="LIPOXYGENASE HOMOLOGY DOMAIN-CONTAINING PROTEIN 1"/>
    <property type="match status" value="1"/>
</dbReference>
<dbReference type="Proteomes" id="UP001642483">
    <property type="component" value="Unassembled WGS sequence"/>
</dbReference>
<proteinExistence type="predicted"/>
<accession>A0ABP0FHD1</accession>
<dbReference type="Pfam" id="PF01477">
    <property type="entry name" value="PLAT"/>
    <property type="match status" value="1"/>
</dbReference>
<dbReference type="InterPro" id="IPR052970">
    <property type="entry name" value="Inner_ear_hair_cell_LOXHD"/>
</dbReference>
<reference evidence="3 4" key="1">
    <citation type="submission" date="2024-02" db="EMBL/GenBank/DDBJ databases">
        <authorList>
            <person name="Daric V."/>
            <person name="Darras S."/>
        </authorList>
    </citation>
    <scope>NUCLEOTIDE SEQUENCE [LARGE SCALE GENOMIC DNA]</scope>
</reference>
<dbReference type="PROSITE" id="PS50095">
    <property type="entry name" value="PLAT"/>
    <property type="match status" value="1"/>
</dbReference>
<evidence type="ECO:0000256" key="1">
    <source>
        <dbReference type="PROSITE-ProRule" id="PRU00152"/>
    </source>
</evidence>
<dbReference type="Gene3D" id="2.60.60.20">
    <property type="entry name" value="PLAT/LH2 domain"/>
    <property type="match status" value="1"/>
</dbReference>
<feature type="domain" description="PLAT" evidence="2">
    <location>
        <begin position="1"/>
        <end position="115"/>
    </location>
</feature>
<evidence type="ECO:0000313" key="4">
    <source>
        <dbReference type="Proteomes" id="UP001642483"/>
    </source>
</evidence>
<name>A0ABP0FHD1_CLALP</name>
<dbReference type="InterPro" id="IPR001024">
    <property type="entry name" value="PLAT/LH2_dom"/>
</dbReference>
<evidence type="ECO:0000259" key="2">
    <source>
        <dbReference type="PROSITE" id="PS50095"/>
    </source>
</evidence>
<dbReference type="InterPro" id="IPR036392">
    <property type="entry name" value="PLAT/LH2_dom_sf"/>
</dbReference>
<keyword evidence="4" id="KW-1185">Reference proteome</keyword>
<dbReference type="PANTHER" id="PTHR45901">
    <property type="entry name" value="PROTEIN CBG12474"/>
    <property type="match status" value="1"/>
</dbReference>
<evidence type="ECO:0000313" key="3">
    <source>
        <dbReference type="EMBL" id="CAK8679090.1"/>
    </source>
</evidence>
<dbReference type="EMBL" id="CAWYQH010000057">
    <property type="protein sequence ID" value="CAK8679090.1"/>
    <property type="molecule type" value="Genomic_DNA"/>
</dbReference>
<comment type="caution">
    <text evidence="3">The sequence shown here is derived from an EMBL/GenBank/DDBJ whole genome shotgun (WGS) entry which is preliminary data.</text>
</comment>
<comment type="caution">
    <text evidence="1">Lacks conserved residue(s) required for the propagation of feature annotation.</text>
</comment>
<protein>
    <recommendedName>
        <fullName evidence="2">PLAT domain-containing protein</fullName>
    </recommendedName>
</protein>
<gene>
    <name evidence="3" type="ORF">CVLEPA_LOCUS9355</name>
</gene>